<protein>
    <submittedName>
        <fullName evidence="1">Uncharacterized protein</fullName>
    </submittedName>
</protein>
<reference evidence="1" key="1">
    <citation type="submission" date="2014-11" db="EMBL/GenBank/DDBJ databases">
        <authorList>
            <person name="Amaro Gonzalez C."/>
        </authorList>
    </citation>
    <scope>NUCLEOTIDE SEQUENCE</scope>
</reference>
<name>A0A0E9VYU8_ANGAN</name>
<dbReference type="EMBL" id="GBXM01025325">
    <property type="protein sequence ID" value="JAH83252.1"/>
    <property type="molecule type" value="Transcribed_RNA"/>
</dbReference>
<evidence type="ECO:0000313" key="1">
    <source>
        <dbReference type="EMBL" id="JAH83252.1"/>
    </source>
</evidence>
<organism evidence="1">
    <name type="scientific">Anguilla anguilla</name>
    <name type="common">European freshwater eel</name>
    <name type="synonym">Muraena anguilla</name>
    <dbReference type="NCBI Taxonomy" id="7936"/>
    <lineage>
        <taxon>Eukaryota</taxon>
        <taxon>Metazoa</taxon>
        <taxon>Chordata</taxon>
        <taxon>Craniata</taxon>
        <taxon>Vertebrata</taxon>
        <taxon>Euteleostomi</taxon>
        <taxon>Actinopterygii</taxon>
        <taxon>Neopterygii</taxon>
        <taxon>Teleostei</taxon>
        <taxon>Anguilliformes</taxon>
        <taxon>Anguillidae</taxon>
        <taxon>Anguilla</taxon>
    </lineage>
</organism>
<reference evidence="1" key="2">
    <citation type="journal article" date="2015" name="Fish Shellfish Immunol.">
        <title>Early steps in the European eel (Anguilla anguilla)-Vibrio vulnificus interaction in the gills: Role of the RtxA13 toxin.</title>
        <authorList>
            <person name="Callol A."/>
            <person name="Pajuelo D."/>
            <person name="Ebbesson L."/>
            <person name="Teles M."/>
            <person name="MacKenzie S."/>
            <person name="Amaro C."/>
        </authorList>
    </citation>
    <scope>NUCLEOTIDE SEQUENCE</scope>
</reference>
<accession>A0A0E9VYU8</accession>
<dbReference type="AlphaFoldDB" id="A0A0E9VYU8"/>
<sequence length="58" mass="6915">MKCSLLYERFLFTHSLFFRFAFGQLFQACSFQSEINLARTARCVRSVHEYTRISDDLL</sequence>
<proteinExistence type="predicted"/>